<evidence type="ECO:0000256" key="1">
    <source>
        <dbReference type="SAM" id="Coils"/>
    </source>
</evidence>
<reference evidence="4" key="1">
    <citation type="submission" date="2016-05" db="EMBL/GenBank/DDBJ databases">
        <title>Comparative genomics of biotechnologically important yeasts.</title>
        <authorList>
            <consortium name="DOE Joint Genome Institute"/>
            <person name="Riley R."/>
            <person name="Haridas S."/>
            <person name="Wolfe K.H."/>
            <person name="Lopes M.R."/>
            <person name="Hittinger C.T."/>
            <person name="Goker M."/>
            <person name="Salamov A."/>
            <person name="Wisecaver J."/>
            <person name="Long T.M."/>
            <person name="Aerts A.L."/>
            <person name="Barry K."/>
            <person name="Choi C."/>
            <person name="Clum A."/>
            <person name="Coughlan A.Y."/>
            <person name="Deshpande S."/>
            <person name="Douglass A.P."/>
            <person name="Hanson S.J."/>
            <person name="Klenk H.-P."/>
            <person name="Labutti K."/>
            <person name="Lapidus A."/>
            <person name="Lindquist E."/>
            <person name="Lipzen A."/>
            <person name="Meier-Kolthoff J.P."/>
            <person name="Ohm R.A."/>
            <person name="Otillar R.P."/>
            <person name="Pangilinan J."/>
            <person name="Peng Y."/>
            <person name="Rokas A."/>
            <person name="Rosa C.A."/>
            <person name="Scheuner C."/>
            <person name="Sibirny A.A."/>
            <person name="Slot J.C."/>
            <person name="Stielow J.B."/>
            <person name="Sun H."/>
            <person name="Kurtzman C.P."/>
            <person name="Blackwell M."/>
            <person name="Grigoriev I.V."/>
            <person name="Jeffries T.W."/>
        </authorList>
    </citation>
    <scope>NUCLEOTIDE SEQUENCE [LARGE SCALE GENOMIC DNA]</scope>
    <source>
        <strain evidence="4">NRRL Y-2460</strain>
    </source>
</reference>
<dbReference type="AlphaFoldDB" id="A0A1E4TVM0"/>
<dbReference type="Pfam" id="PF08616">
    <property type="entry name" value="SPA"/>
    <property type="match status" value="1"/>
</dbReference>
<organism evidence="3 4">
    <name type="scientific">Pachysolen tannophilus NRRL Y-2460</name>
    <dbReference type="NCBI Taxonomy" id="669874"/>
    <lineage>
        <taxon>Eukaryota</taxon>
        <taxon>Fungi</taxon>
        <taxon>Dikarya</taxon>
        <taxon>Ascomycota</taxon>
        <taxon>Saccharomycotina</taxon>
        <taxon>Pichiomycetes</taxon>
        <taxon>Pachysolenaceae</taxon>
        <taxon>Pachysolen</taxon>
    </lineage>
</organism>
<protein>
    <recommendedName>
        <fullName evidence="5">UDENN domain-containing protein</fullName>
    </recommendedName>
</protein>
<keyword evidence="4" id="KW-1185">Reference proteome</keyword>
<keyword evidence="1" id="KW-0175">Coiled coil</keyword>
<evidence type="ECO:0000313" key="4">
    <source>
        <dbReference type="Proteomes" id="UP000094236"/>
    </source>
</evidence>
<dbReference type="Proteomes" id="UP000094236">
    <property type="component" value="Unassembled WGS sequence"/>
</dbReference>
<feature type="region of interest" description="Disordered" evidence="2">
    <location>
        <begin position="145"/>
        <end position="167"/>
    </location>
</feature>
<sequence>MEFILSLMIIYHGGKEKGEQESQNLNSSSYLLSYNCFPYFDISKLDLLLKLDHYILGTTNPIFKEIGNSSGPVDDNAKLWDLLFDLDTNQLWVNNTSTPIDRDLLTRSTNNPHNNKTFDILSSSFKSKLKINGIINRIDSTVSKYSSNGNSTSSNQQQNSSSVSFKKVKRRNSKISILSINSLNSNGQEGSLNYSNFDNDYDDISFNDNMTIRTEKLKDLDNNNNNNNHINNTMSNGHSRGPSDYGFKYDFTKSFKIKNQDDDENKQFDRFDLIFKKDLEELTNGNHDDLKIFLHLKKKIIFLYFEILLNFKNFEDLDKVISYKTFIYSKLFIGLNHQNKTNEDINLLLNKLNEEILKFIEKYKLVLPYGYTIFENFDSYKDKDLQIQYNRELEINFFQKLKKYRNFHSLYGFTCLKNEDFLIPDSELLLKGPGNINYYYNFQFFIDQLFKILQNFSKEFINTNFLLLLLRNLNTFLKDNNQINQLVLIMPYIEKTINYGNNREAKNSFEILLELSIFFKNSRKNDDLNHLIKKEFDLIFAKFRGNFYGDLLLEFMD</sequence>
<proteinExistence type="predicted"/>
<dbReference type="OrthoDB" id="66409at2759"/>
<name>A0A1E4TVM0_PACTA</name>
<evidence type="ECO:0000256" key="2">
    <source>
        <dbReference type="SAM" id="MobiDB-lite"/>
    </source>
</evidence>
<dbReference type="EMBL" id="KV454013">
    <property type="protein sequence ID" value="ODV95815.1"/>
    <property type="molecule type" value="Genomic_DNA"/>
</dbReference>
<gene>
    <name evidence="3" type="ORF">PACTADRAFT_79915</name>
</gene>
<accession>A0A1E4TVM0</accession>
<evidence type="ECO:0000313" key="3">
    <source>
        <dbReference type="EMBL" id="ODV95815.1"/>
    </source>
</evidence>
<feature type="coiled-coil region" evidence="1">
    <location>
        <begin position="335"/>
        <end position="362"/>
    </location>
</feature>
<evidence type="ECO:0008006" key="5">
    <source>
        <dbReference type="Google" id="ProtNLM"/>
    </source>
</evidence>
<feature type="compositionally biased region" description="Low complexity" evidence="2">
    <location>
        <begin position="145"/>
        <end position="165"/>
    </location>
</feature>